<gene>
    <name evidence="1" type="ORF">HMPREF9135_0853</name>
</gene>
<protein>
    <recommendedName>
        <fullName evidence="3">Cell division protein ZapA</fullName>
    </recommendedName>
</protein>
<proteinExistence type="predicted"/>
<keyword evidence="2" id="KW-1185">Reference proteome</keyword>
<reference evidence="1 2" key="1">
    <citation type="submission" date="2013-08" db="EMBL/GenBank/DDBJ databases">
        <authorList>
            <person name="Durkin A.S."/>
            <person name="Haft D.R."/>
            <person name="McCorrison J."/>
            <person name="Torralba M."/>
            <person name="Gillis M."/>
            <person name="Haft D.H."/>
            <person name="Methe B."/>
            <person name="Sutton G."/>
            <person name="Nelson K.E."/>
        </authorList>
    </citation>
    <scope>NUCLEOTIDE SEQUENCE [LARGE SCALE GENOMIC DNA]</scope>
    <source>
        <strain evidence="1 2">F0067</strain>
    </source>
</reference>
<sequence>MAEVNKEELHIKLHLYDTDLTVIINRDEEKLYRDAGKLINEAVNTYANIFKGQKGDKEILYMALVDIALRYQREYNRNDAQPYNDILDKLTSEIESALNKQ</sequence>
<dbReference type="EMBL" id="AWEY01000039">
    <property type="protein sequence ID" value="ERK38368.1"/>
    <property type="molecule type" value="Genomic_DNA"/>
</dbReference>
<evidence type="ECO:0008006" key="3">
    <source>
        <dbReference type="Google" id="ProtNLM"/>
    </source>
</evidence>
<dbReference type="SUPFAM" id="SSF102829">
    <property type="entry name" value="Cell division protein ZapA-like"/>
    <property type="match status" value="1"/>
</dbReference>
<name>U2QAL8_9BACT</name>
<dbReference type="Pfam" id="PF05164">
    <property type="entry name" value="ZapA"/>
    <property type="match status" value="1"/>
</dbReference>
<dbReference type="Proteomes" id="UP000016648">
    <property type="component" value="Unassembled WGS sequence"/>
</dbReference>
<comment type="caution">
    <text evidence="1">The sequence shown here is derived from an EMBL/GenBank/DDBJ whole genome shotgun (WGS) entry which is preliminary data.</text>
</comment>
<evidence type="ECO:0000313" key="2">
    <source>
        <dbReference type="Proteomes" id="UP000016648"/>
    </source>
</evidence>
<dbReference type="InterPro" id="IPR036192">
    <property type="entry name" value="Cell_div_ZapA-like_sf"/>
</dbReference>
<organism evidence="1 2">
    <name type="scientific">Segatella baroniae F0067</name>
    <dbReference type="NCBI Taxonomy" id="1115809"/>
    <lineage>
        <taxon>Bacteria</taxon>
        <taxon>Pseudomonadati</taxon>
        <taxon>Bacteroidota</taxon>
        <taxon>Bacteroidia</taxon>
        <taxon>Bacteroidales</taxon>
        <taxon>Prevotellaceae</taxon>
        <taxon>Segatella</taxon>
    </lineage>
</organism>
<dbReference type="InterPro" id="IPR007838">
    <property type="entry name" value="Cell_div_ZapA-like"/>
</dbReference>
<dbReference type="RefSeq" id="WP_021590630.1">
    <property type="nucleotide sequence ID" value="NZ_AWEY01000039.1"/>
</dbReference>
<accession>U2QAL8</accession>
<evidence type="ECO:0000313" key="1">
    <source>
        <dbReference type="EMBL" id="ERK38368.1"/>
    </source>
</evidence>
<dbReference type="AlphaFoldDB" id="U2QAL8"/>
<dbReference type="PATRIC" id="fig|1115809.3.peg.2295"/>